<accession>A0A1I6H7D9</accession>
<keyword evidence="3" id="KW-1185">Reference proteome</keyword>
<feature type="transmembrane region" description="Helical" evidence="1">
    <location>
        <begin position="29"/>
        <end position="50"/>
    </location>
</feature>
<feature type="transmembrane region" description="Helical" evidence="1">
    <location>
        <begin position="114"/>
        <end position="134"/>
    </location>
</feature>
<dbReference type="Proteomes" id="UP000199658">
    <property type="component" value="Unassembled WGS sequence"/>
</dbReference>
<dbReference type="STRING" id="670154.SAMN04488002_2611"/>
<dbReference type="Pfam" id="PF10011">
    <property type="entry name" value="DUF2254"/>
    <property type="match status" value="1"/>
</dbReference>
<gene>
    <name evidence="2" type="ORF">SAMN04488002_2611</name>
</gene>
<sequence>MDRVSSILSHFAAWPKTLLRFGQELWRELWVRVVLMGLLAVLALGMAQLVGHFLPQDLNGFVSGKAADRLLGIIANAMLAVTTFSLTVMVTVYRSSSSQFTPRLHRLIIQDPTTQNTLAAFIGAYVYALIGIILRELQVFGDDHAAVLFVTTILVLAYVVVSIIRWVLHLQTFGSLMDTTRQVEGITRKHFDARLSKPCLGANPWTQDVSVPEGAETVRASEAGYIQQYYEESLDEAARTFGAEIYICAAVGHFVMAGEALAYWVTKGEADDDAGDDFASVIRSHIQIGDMRTYDQDPRFGLMVLGEIASKALSPGINDPGTAIDVITRVARTLSLYQDETTSDEPPKHDRLWVRPLDPKDLIEDGFGALARDGAKLIEVQQRLQSAFSRLMDHDCPEMARAAKVAACLEFRRAKAALDFEPDVERLRSSTARSVLEEVEGAD</sequence>
<keyword evidence="1" id="KW-1133">Transmembrane helix</keyword>
<organism evidence="2 3">
    <name type="scientific">Litoreibacter janthinus</name>
    <dbReference type="NCBI Taxonomy" id="670154"/>
    <lineage>
        <taxon>Bacteria</taxon>
        <taxon>Pseudomonadati</taxon>
        <taxon>Pseudomonadota</taxon>
        <taxon>Alphaproteobacteria</taxon>
        <taxon>Rhodobacterales</taxon>
        <taxon>Roseobacteraceae</taxon>
        <taxon>Litoreibacter</taxon>
    </lineage>
</organism>
<reference evidence="3" key="1">
    <citation type="submission" date="2016-10" db="EMBL/GenBank/DDBJ databases">
        <authorList>
            <person name="Varghese N."/>
            <person name="Submissions S."/>
        </authorList>
    </citation>
    <scope>NUCLEOTIDE SEQUENCE [LARGE SCALE GENOMIC DNA]</scope>
    <source>
        <strain evidence="3">DSM 26921</strain>
    </source>
</reference>
<protein>
    <submittedName>
        <fullName evidence="2">Uncharacterized membrane protein</fullName>
    </submittedName>
</protein>
<evidence type="ECO:0000313" key="2">
    <source>
        <dbReference type="EMBL" id="SFR50214.1"/>
    </source>
</evidence>
<dbReference type="EMBL" id="FOYO01000001">
    <property type="protein sequence ID" value="SFR50214.1"/>
    <property type="molecule type" value="Genomic_DNA"/>
</dbReference>
<evidence type="ECO:0000256" key="1">
    <source>
        <dbReference type="SAM" id="Phobius"/>
    </source>
</evidence>
<dbReference type="InterPro" id="IPR018723">
    <property type="entry name" value="DUF2254_membrane"/>
</dbReference>
<keyword evidence="1" id="KW-0812">Transmembrane</keyword>
<feature type="transmembrane region" description="Helical" evidence="1">
    <location>
        <begin position="146"/>
        <end position="168"/>
    </location>
</feature>
<name>A0A1I6H7D9_9RHOB</name>
<dbReference type="AlphaFoldDB" id="A0A1I6H7D9"/>
<feature type="transmembrane region" description="Helical" evidence="1">
    <location>
        <begin position="70"/>
        <end position="93"/>
    </location>
</feature>
<keyword evidence="1" id="KW-0472">Membrane</keyword>
<proteinExistence type="predicted"/>
<dbReference type="RefSeq" id="WP_090217490.1">
    <property type="nucleotide sequence ID" value="NZ_FOYO01000001.1"/>
</dbReference>
<dbReference type="OrthoDB" id="2955631at2"/>
<evidence type="ECO:0000313" key="3">
    <source>
        <dbReference type="Proteomes" id="UP000199658"/>
    </source>
</evidence>